<evidence type="ECO:0000256" key="1">
    <source>
        <dbReference type="SAM" id="Phobius"/>
    </source>
</evidence>
<feature type="transmembrane region" description="Helical" evidence="1">
    <location>
        <begin position="64"/>
        <end position="90"/>
    </location>
</feature>
<dbReference type="Pfam" id="PF10011">
    <property type="entry name" value="DUF2254"/>
    <property type="match status" value="1"/>
</dbReference>
<dbReference type="Proteomes" id="UP000184066">
    <property type="component" value="Unassembled WGS sequence"/>
</dbReference>
<name>A0A1M7TXD1_9RHOB</name>
<organism evidence="2 3">
    <name type="scientific">Oceanicella actignis</name>
    <dbReference type="NCBI Taxonomy" id="1189325"/>
    <lineage>
        <taxon>Bacteria</taxon>
        <taxon>Pseudomonadati</taxon>
        <taxon>Pseudomonadota</taxon>
        <taxon>Alphaproteobacteria</taxon>
        <taxon>Rhodobacterales</taxon>
        <taxon>Paracoccaceae</taxon>
        <taxon>Oceanicella</taxon>
    </lineage>
</organism>
<accession>A0A1M7TXD1</accession>
<sequence>MHLGAVRLREAAIELRGSYWFIPAALVLGAAALSLLLGWADRHPRVAELVPEGLFSARPEDARATLGVIASAAIGVAGVAFSITIVAVTFASGQHGPRLIGNFMRDRGAQWSLGILMAAFVYALMTLRAVEGAGPENGGHAFVPQISIGAALLLSLLSVGTTIYFFHHIPDTIDIANLVAALGRRLCARVVRPDLPAPESTRGLRPERTLPAWEVTAAQPGYVRAVDPEGIARIALDCAARVTLLAPPGSFVSAIEPAFRVEGAPPSDELADALRKTIAIGEGKTEEQNTLFLVEQLVEVAARALSPGVNDPFTAVYCMNWLHAALIARLEAGAAACDQEEGLVVLPQLSWPALLSASLGACLPYARPDPIASAALGKLLDRLEACTEGEDRAAVARLVRELARAEPRRGA</sequence>
<proteinExistence type="predicted"/>
<keyword evidence="3" id="KW-1185">Reference proteome</keyword>
<dbReference type="RefSeq" id="WP_072748222.1">
    <property type="nucleotide sequence ID" value="NZ_FOHL01000010.1"/>
</dbReference>
<gene>
    <name evidence="2" type="ORF">SAMN05216200_11131</name>
</gene>
<keyword evidence="1" id="KW-0472">Membrane</keyword>
<dbReference type="EMBL" id="FRDL01000011">
    <property type="protein sequence ID" value="SHN75355.1"/>
    <property type="molecule type" value="Genomic_DNA"/>
</dbReference>
<dbReference type="OrthoDB" id="2955631at2"/>
<keyword evidence="1" id="KW-1133">Transmembrane helix</keyword>
<feature type="transmembrane region" description="Helical" evidence="1">
    <location>
        <begin position="142"/>
        <end position="166"/>
    </location>
</feature>
<evidence type="ECO:0000313" key="2">
    <source>
        <dbReference type="EMBL" id="SHN75355.1"/>
    </source>
</evidence>
<evidence type="ECO:0000313" key="3">
    <source>
        <dbReference type="Proteomes" id="UP000184066"/>
    </source>
</evidence>
<protein>
    <submittedName>
        <fullName evidence="2">Uncharacterized membrane protein</fullName>
    </submittedName>
</protein>
<keyword evidence="1" id="KW-0812">Transmembrane</keyword>
<dbReference type="InterPro" id="IPR018723">
    <property type="entry name" value="DUF2254_membrane"/>
</dbReference>
<dbReference type="AlphaFoldDB" id="A0A1M7TXD1"/>
<dbReference type="STRING" id="1189325.SAMN04488119_11031"/>
<feature type="transmembrane region" description="Helical" evidence="1">
    <location>
        <begin position="111"/>
        <end position="130"/>
    </location>
</feature>
<feature type="transmembrane region" description="Helical" evidence="1">
    <location>
        <begin position="20"/>
        <end position="40"/>
    </location>
</feature>
<reference evidence="2 3" key="1">
    <citation type="submission" date="2016-12" db="EMBL/GenBank/DDBJ databases">
        <authorList>
            <person name="Song W.-J."/>
            <person name="Kurnit D.M."/>
        </authorList>
    </citation>
    <scope>NUCLEOTIDE SEQUENCE [LARGE SCALE GENOMIC DNA]</scope>
    <source>
        <strain evidence="2 3">CGMCC 1.10808</strain>
    </source>
</reference>